<proteinExistence type="inferred from homology"/>
<dbReference type="GO" id="GO:0015074">
    <property type="term" value="P:DNA integration"/>
    <property type="evidence" value="ECO:0007669"/>
    <property type="project" value="UniProtKB-KW"/>
</dbReference>
<dbReference type="Pfam" id="PF00589">
    <property type="entry name" value="Phage_integrase"/>
    <property type="match status" value="1"/>
</dbReference>
<keyword evidence="2" id="KW-0229">DNA integration</keyword>
<keyword evidence="4" id="KW-0233">DNA recombination</keyword>
<dbReference type="Gene3D" id="1.10.443.10">
    <property type="entry name" value="Intergrase catalytic core"/>
    <property type="match status" value="1"/>
</dbReference>
<sequence>MGTLTVKGIEAAKLPAGKKEHSLHDGDNLVLRLRGTAAGVSKSWQFQFRYAGKRDKIYIGAYPAISLSDARIKSQSYNKLLADGANPKTHVARQKAEVLADHLAVARGELPKTLSQLFERWKADYLHLKHNDSGKYLAGIFERHILPSAGELHLDTLRPRHIKALLDAARRDKGLTRTCGVMLAALRQLFDWGYTYEWVNANPTVGLKADDWDGDGDEGDRVLSEQDVVDLMTKLPESSMSERWQRATLLILATTTRSEETLLAERSHIDLDKGTWVIPAANQKTTRRRKPSDHLIYLSPFARSQIEALLALPGTTRFLFPARVREGELERPANKKTLYHALTDRQIGGEQHTGRASDTSSLRLDSGQFTVHDLRRTSATLMGNLGVNEIIVERCLNHSLPDKVQRIYNRSDMRELVAKAWMQLGAKLEECSKKADAIRKDNARKKAISLAIAATEGMI</sequence>
<evidence type="ECO:0000313" key="6">
    <source>
        <dbReference type="EMBL" id="OYD52742.1"/>
    </source>
</evidence>
<reference evidence="6 7" key="1">
    <citation type="submission" date="2017-07" db="EMBL/GenBank/DDBJ databases">
        <title>Thauera sp. KNDSS-Mac4 genome sequence and assembly.</title>
        <authorList>
            <person name="Mayilraj S."/>
        </authorList>
    </citation>
    <scope>NUCLEOTIDE SEQUENCE [LARGE SCALE GENOMIC DNA]</scope>
    <source>
        <strain evidence="6 7">KNDSS-Mac4</strain>
    </source>
</reference>
<gene>
    <name evidence="6" type="ORF">CGK74_16310</name>
</gene>
<dbReference type="PANTHER" id="PTHR30629">
    <property type="entry name" value="PROPHAGE INTEGRASE"/>
    <property type="match status" value="1"/>
</dbReference>
<dbReference type="InterPro" id="IPR025166">
    <property type="entry name" value="Integrase_DNA_bind_dom"/>
</dbReference>
<dbReference type="OrthoDB" id="9775880at2"/>
<dbReference type="EMBL" id="NOIH01000027">
    <property type="protein sequence ID" value="OYD52742.1"/>
    <property type="molecule type" value="Genomic_DNA"/>
</dbReference>
<dbReference type="Gene3D" id="1.10.150.130">
    <property type="match status" value="1"/>
</dbReference>
<dbReference type="InterPro" id="IPR011010">
    <property type="entry name" value="DNA_brk_join_enz"/>
</dbReference>
<comment type="similarity">
    <text evidence="1">Belongs to the 'phage' integrase family.</text>
</comment>
<feature type="domain" description="Tyr recombinase" evidence="5">
    <location>
        <begin position="218"/>
        <end position="422"/>
    </location>
</feature>
<dbReference type="InterPro" id="IPR010998">
    <property type="entry name" value="Integrase_recombinase_N"/>
</dbReference>
<evidence type="ECO:0000256" key="4">
    <source>
        <dbReference type="ARBA" id="ARBA00023172"/>
    </source>
</evidence>
<evidence type="ECO:0000313" key="7">
    <source>
        <dbReference type="Proteomes" id="UP000215181"/>
    </source>
</evidence>
<dbReference type="Pfam" id="PF13356">
    <property type="entry name" value="Arm-DNA-bind_3"/>
    <property type="match status" value="1"/>
</dbReference>
<evidence type="ECO:0000259" key="5">
    <source>
        <dbReference type="PROSITE" id="PS51898"/>
    </source>
</evidence>
<keyword evidence="3" id="KW-0238">DNA-binding</keyword>
<protein>
    <recommendedName>
        <fullName evidence="5">Tyr recombinase domain-containing protein</fullName>
    </recommendedName>
</protein>
<evidence type="ECO:0000256" key="3">
    <source>
        <dbReference type="ARBA" id="ARBA00023125"/>
    </source>
</evidence>
<dbReference type="InterPro" id="IPR002104">
    <property type="entry name" value="Integrase_catalytic"/>
</dbReference>
<dbReference type="PROSITE" id="PS51898">
    <property type="entry name" value="TYR_RECOMBINASE"/>
    <property type="match status" value="1"/>
</dbReference>
<dbReference type="Proteomes" id="UP000215181">
    <property type="component" value="Unassembled WGS sequence"/>
</dbReference>
<accession>A0A235EUM7</accession>
<dbReference type="GO" id="GO:0006310">
    <property type="term" value="P:DNA recombination"/>
    <property type="evidence" value="ECO:0007669"/>
    <property type="project" value="UniProtKB-KW"/>
</dbReference>
<organism evidence="6 7">
    <name type="scientific">Thauera propionica</name>
    <dbReference type="NCBI Taxonomy" id="2019431"/>
    <lineage>
        <taxon>Bacteria</taxon>
        <taxon>Pseudomonadati</taxon>
        <taxon>Pseudomonadota</taxon>
        <taxon>Betaproteobacteria</taxon>
        <taxon>Rhodocyclales</taxon>
        <taxon>Zoogloeaceae</taxon>
        <taxon>Thauera</taxon>
    </lineage>
</organism>
<evidence type="ECO:0000256" key="2">
    <source>
        <dbReference type="ARBA" id="ARBA00022908"/>
    </source>
</evidence>
<dbReference type="InterPro" id="IPR050808">
    <property type="entry name" value="Phage_Integrase"/>
</dbReference>
<dbReference type="CDD" id="cd00801">
    <property type="entry name" value="INT_P4_C"/>
    <property type="match status" value="1"/>
</dbReference>
<dbReference type="Gene3D" id="3.30.160.390">
    <property type="entry name" value="Integrase, DNA-binding domain"/>
    <property type="match status" value="1"/>
</dbReference>
<dbReference type="SUPFAM" id="SSF56349">
    <property type="entry name" value="DNA breaking-rejoining enzymes"/>
    <property type="match status" value="1"/>
</dbReference>
<dbReference type="InterPro" id="IPR038488">
    <property type="entry name" value="Integrase_DNA-bd_sf"/>
</dbReference>
<name>A0A235EUM7_9RHOO</name>
<comment type="caution">
    <text evidence="6">The sequence shown here is derived from an EMBL/GenBank/DDBJ whole genome shotgun (WGS) entry which is preliminary data.</text>
</comment>
<keyword evidence="7" id="KW-1185">Reference proteome</keyword>
<dbReference type="GO" id="GO:0003677">
    <property type="term" value="F:DNA binding"/>
    <property type="evidence" value="ECO:0007669"/>
    <property type="project" value="UniProtKB-KW"/>
</dbReference>
<dbReference type="AlphaFoldDB" id="A0A235EUM7"/>
<dbReference type="PANTHER" id="PTHR30629:SF2">
    <property type="entry name" value="PROPHAGE INTEGRASE INTS-RELATED"/>
    <property type="match status" value="1"/>
</dbReference>
<evidence type="ECO:0000256" key="1">
    <source>
        <dbReference type="ARBA" id="ARBA00008857"/>
    </source>
</evidence>
<dbReference type="InterPro" id="IPR013762">
    <property type="entry name" value="Integrase-like_cat_sf"/>
</dbReference>